<protein>
    <submittedName>
        <fullName evidence="2">Uncharacterized protein</fullName>
    </submittedName>
</protein>
<organism evidence="2 3">
    <name type="scientific">Corchorus capsularis</name>
    <name type="common">Jute</name>
    <dbReference type="NCBI Taxonomy" id="210143"/>
    <lineage>
        <taxon>Eukaryota</taxon>
        <taxon>Viridiplantae</taxon>
        <taxon>Streptophyta</taxon>
        <taxon>Embryophyta</taxon>
        <taxon>Tracheophyta</taxon>
        <taxon>Spermatophyta</taxon>
        <taxon>Magnoliopsida</taxon>
        <taxon>eudicotyledons</taxon>
        <taxon>Gunneridae</taxon>
        <taxon>Pentapetalae</taxon>
        <taxon>rosids</taxon>
        <taxon>malvids</taxon>
        <taxon>Malvales</taxon>
        <taxon>Malvaceae</taxon>
        <taxon>Grewioideae</taxon>
        <taxon>Apeibeae</taxon>
        <taxon>Corchorus</taxon>
    </lineage>
</organism>
<evidence type="ECO:0000313" key="3">
    <source>
        <dbReference type="Proteomes" id="UP000188268"/>
    </source>
</evidence>
<feature type="region of interest" description="Disordered" evidence="1">
    <location>
        <begin position="58"/>
        <end position="77"/>
    </location>
</feature>
<accession>A0A1R3HHF1</accession>
<dbReference type="Proteomes" id="UP000188268">
    <property type="component" value="Unassembled WGS sequence"/>
</dbReference>
<reference evidence="2 3" key="1">
    <citation type="submission" date="2013-09" db="EMBL/GenBank/DDBJ databases">
        <title>Corchorus capsularis genome sequencing.</title>
        <authorList>
            <person name="Alam M."/>
            <person name="Haque M.S."/>
            <person name="Islam M.S."/>
            <person name="Emdad E.M."/>
            <person name="Islam M.M."/>
            <person name="Ahmed B."/>
            <person name="Halim A."/>
            <person name="Hossen Q.M.M."/>
            <person name="Hossain M.Z."/>
            <person name="Ahmed R."/>
            <person name="Khan M.M."/>
            <person name="Islam R."/>
            <person name="Rashid M.M."/>
            <person name="Khan S.A."/>
            <person name="Rahman M.S."/>
            <person name="Alam M."/>
        </authorList>
    </citation>
    <scope>NUCLEOTIDE SEQUENCE [LARGE SCALE GENOMIC DNA]</scope>
    <source>
        <strain evidence="3">cv. CVL-1</strain>
        <tissue evidence="2">Whole seedling</tissue>
    </source>
</reference>
<feature type="region of interest" description="Disordered" evidence="1">
    <location>
        <begin position="27"/>
        <end position="53"/>
    </location>
</feature>
<sequence length="77" mass="9513">MDTYSIFRISYIGCRIRWEKNLKLRSPKLTTDTEKKKEKRKKRGQHRRRRIDLGECKKKKQMNRRPADLVKRGYRSF</sequence>
<comment type="caution">
    <text evidence="2">The sequence shown here is derived from an EMBL/GenBank/DDBJ whole genome shotgun (WGS) entry which is preliminary data.</text>
</comment>
<dbReference type="Gramene" id="OMO69806">
    <property type="protein sequence ID" value="OMO69806"/>
    <property type="gene ID" value="CCACVL1_19253"/>
</dbReference>
<dbReference type="AlphaFoldDB" id="A0A1R3HHF1"/>
<evidence type="ECO:0000313" key="2">
    <source>
        <dbReference type="EMBL" id="OMO69806.1"/>
    </source>
</evidence>
<feature type="compositionally biased region" description="Basic residues" evidence="1">
    <location>
        <begin position="37"/>
        <end position="50"/>
    </location>
</feature>
<dbReference type="EMBL" id="AWWV01011962">
    <property type="protein sequence ID" value="OMO69806.1"/>
    <property type="molecule type" value="Genomic_DNA"/>
</dbReference>
<evidence type="ECO:0000256" key="1">
    <source>
        <dbReference type="SAM" id="MobiDB-lite"/>
    </source>
</evidence>
<name>A0A1R3HHF1_COCAP</name>
<proteinExistence type="predicted"/>
<keyword evidence="3" id="KW-1185">Reference proteome</keyword>
<gene>
    <name evidence="2" type="ORF">CCACVL1_19253</name>
</gene>